<organism evidence="8 9">
    <name type="scientific">Cloeon dipterum</name>
    <dbReference type="NCBI Taxonomy" id="197152"/>
    <lineage>
        <taxon>Eukaryota</taxon>
        <taxon>Metazoa</taxon>
        <taxon>Ecdysozoa</taxon>
        <taxon>Arthropoda</taxon>
        <taxon>Hexapoda</taxon>
        <taxon>Insecta</taxon>
        <taxon>Pterygota</taxon>
        <taxon>Palaeoptera</taxon>
        <taxon>Ephemeroptera</taxon>
        <taxon>Pisciforma</taxon>
        <taxon>Baetidae</taxon>
        <taxon>Cloeon</taxon>
    </lineage>
</organism>
<proteinExistence type="inferred from homology"/>
<evidence type="ECO:0000256" key="1">
    <source>
        <dbReference type="ARBA" id="ARBA00002907"/>
    </source>
</evidence>
<reference evidence="8 9" key="1">
    <citation type="submission" date="2020-04" db="EMBL/GenBank/DDBJ databases">
        <authorList>
            <person name="Alioto T."/>
            <person name="Alioto T."/>
            <person name="Gomez Garrido J."/>
        </authorList>
    </citation>
    <scope>NUCLEOTIDE SEQUENCE [LARGE SCALE GENOMIC DNA]</scope>
</reference>
<evidence type="ECO:0000256" key="3">
    <source>
        <dbReference type="ARBA" id="ARBA00004496"/>
    </source>
</evidence>
<comment type="similarity">
    <text evidence="4">Belongs to the huntingtin family.</text>
</comment>
<dbReference type="InterPro" id="IPR024613">
    <property type="entry name" value="Huntingtin_N_HEAT_rpt-2"/>
</dbReference>
<dbReference type="Pfam" id="PF20925">
    <property type="entry name" value="Htt_bridge"/>
    <property type="match status" value="1"/>
</dbReference>
<feature type="region of interest" description="Disordered" evidence="7">
    <location>
        <begin position="417"/>
        <end position="447"/>
    </location>
</feature>
<feature type="compositionally biased region" description="Polar residues" evidence="7">
    <location>
        <begin position="435"/>
        <end position="447"/>
    </location>
</feature>
<comment type="caution">
    <text evidence="8">The sequence shown here is derived from an EMBL/GenBank/DDBJ whole genome shotgun (WGS) entry which is preliminary data.</text>
</comment>
<dbReference type="EMBL" id="CADEPI010000033">
    <property type="protein sequence ID" value="CAB3367730.1"/>
    <property type="molecule type" value="Genomic_DNA"/>
</dbReference>
<keyword evidence="9" id="KW-1185">Reference proteome</keyword>
<comment type="subcellular location">
    <subcellularLocation>
        <location evidence="3">Cytoplasm</location>
    </subcellularLocation>
    <subcellularLocation>
        <location evidence="2">Nucleus</location>
    </subcellularLocation>
</comment>
<sequence length="2632" mass="291917">MTSLEKLIKAFDSLKLPIGSSEDTQNRKKEKMQHCVVVSEAICAPGLRNTAEFIKMLSIAFETLLTTAGDDDTDVRMAADESLNIITRALLEGNVGKIQLELHKEIKKNGNPRSLRAALWRFGALSHLIRPQKGRVYMQNLVPCLDQIAKRPEEQVLETLAVAVEQIFSSIGTFAADAEIKMLLKTLLTNLNQVSAVARRTAASCILSICLNCKKPPMFLSWSLTSVLSSLLPLKDDVETAAIIGALGFFRVLMPHIKGSLAEGSLEHPLVSKESFIQIYELCLHFAMHADHNVANAAMECLQQFLRNCPAVVLEMLTDQAGLGKSYIANIDSVLKKRTFSQLSVATSYSNEEPGSLVDEPAVYFPASKLQMGNEPPTRDLDLPLDPTLDPLLSLQGLEGVLESPVHIPIRIPRDDSFAEDQSESEAAPSLVESEPTSPKSARPCNTGSFTDPDVSLVYCTRLLTHQYLLKGTHGDLWEDSEVRVSVKALAMGCLSAVFAMYPKAVMLPIDKCDPESQCVSDVLLFSSHPDPQLQTLSSQVSASLISAVLRSNQNHFWSSGILIDQIVEPILKGINGESSVTVHQTLATLSSCICALMDSSESIQALPLVEAAVQHRENPYWLVKVRLLELVSELKFTILAHVSGSDHLQHILLNDVVLHLLGDEDARVRTAACAALVKIIPNLYMAHDNPLEDALTSNAREVGSKYLEPASNLYSGQVDAKVKLGANLSRVIAILKNTLLTSRTKFVTFGCCEALAEISSSYPPKIYQKAWGCFYLSRKEKKATLKKAASQSEIKPNENCSPATLFLSSVCALLTSSHVTIDLGCQQKLILFAGKLLEGALGFCLSKKDSSNSSTTSEEELPKQQWHHFIQESKLATVTEQLWNHTCQLLAMFAVTLDDTPVSKNVLPQALNALQSPIKKKKDQADKSGGEEKDDKKGHRHFANQFSASQQSLYILDLIKCSHSNYKLTLDTQASEKFLSLLSSTLTVLAQLLEFATITEVGRVAEELLQYLKCTVSVCPVTTVKSVQRLLRSLFGSNSFTPSASETLVFGNGLYEGCFATHYRQVFASIEALRSGSSDLVKSQELKYAVESLKPSNKAIRSKDKASLAAYIKLFEPMVIKSLEQYTTSSDVELQCAVLSLLSQLVLLRVNYCLLDSERIFINFVLKQFELIEEGHTHKAQLLVPQIFKFLVQLSYEKNHSKAIIGVPEILQLCDGLMASGQPPQTHCIPALVPIVEDVFVSRSGHGLAESSELETQKEVLVAVLLRLVDYHEVLRLLALILHQSRRDKERSSRWALKILDALLPLLASFQVRLDSWEALDSLMQLFRTLPKSVTENLDPFLLLLFAEAPSEDLFISNQRWLASCSVALSHLVVVGSEDDVLQRIVHLNLDIRKNMSDPLNVSLSSDPPEVILARLLFLTVETVMKRVCHLVTNCGLQQSSADFLQQQAAHLLLIVIYLLESGAYCKVATAAIQLVQEDRLNINSSNQLFLKISPFCPTLAVQWSYLLVLLGCGSRPFWSQLIGKTSEKQLTCTSLETVRRAGLIFFSDLVVRSLQECDTFGEEEHLQWLLRNHLTSVVLLSKEVPVHELIDTVNRDSSASGLLLAACPSVPMTSAAMASRLATALLEGVHQEQTWPLLTLLVGQLLPLVGALAVQRQLTNLACRRTEMLMLLSQEEASSKVSQGELDTLIYGLEERHERLRSLLTKLRSRVFGESPEISPATLSTASDEADQKLLLIQIKERSKSCDPECCAKLLNNLSVNDILAVMNLPEFDWSALEYCILIGAESSEMLSNGGYETSPLLIASQKFLFTQLENFIQISPDVNNEEMYSTRLSKCLENPEWTSKIIPLARALGAYIAIRLLKEYPRNIFIFGLLCLEATPSFYKKSLSSLSVLLNTASSVLSLSWPNEPTLVTMILSACSSLFKITLMLFKVKSLPAPPGIGDDATSAKVQIATLLCVLDGLHERNPKIPRFLLEPLQTVIRSLALLPPLFVHASTPPEAFKMGWTPSPDVQFPTLPVDFLMETDVLEQFIFRLNTLGWSKRQHFEESWMAYLGVLNASLEHELQPEEVTAISQAQCLAVRGITSLILQSLVLPEPGRLVSGSYVHIPRGSDEIEPRLKKAFYKLDSSSKGQSNLERYGLNARSYGHSQLSRKYILETIQRSENPSLPVHEDYTKREQRLKALGLDIHSCLHFLLEHYTQLTDPQAQTQLVLQVEVIRSVLMLSDVFTERSQFEWMLHRCLEISKNHPAEDEIMHQLLTIGVCKATVAIDQMEPELLERVKKLLDTSLRSGFVTSRLCGLQSLLFLLQGELLADFLPMAIEYVQKHMDLASGSNSHSERHLYTLWALIFFLLEEGRAEELSAALFQLALALATSGQTNLSMALVKGIERLIIFGSMDASSKSQITRLALERLRSTHPGTSMAGLRLLLACMYTSQKSVIDPTEDPEELLQALEKTSALFDKIKKGYPEEARAVCQVMPGVLSEFFPPSEMLTKVIGEFISNHQPHPQLMAHVVYQLLSDVCGREQLPLLQDWLVLCLSNFTQCSPVGMSVWSLTCIFVGTSSNPWLKALFPVIQARIGRCESQDLAIFSVAAKDFYKKLPENLKEQFAKAFQASSSSGPFQDVIARLTL</sequence>
<dbReference type="InterPro" id="IPR048413">
    <property type="entry name" value="Htt_C-HEAT_rpt"/>
</dbReference>
<dbReference type="Pfam" id="PF12372">
    <property type="entry name" value="Htt_N-HEAT"/>
    <property type="match status" value="1"/>
</dbReference>
<dbReference type="InterPro" id="IPR048412">
    <property type="entry name" value="Htt_bridge"/>
</dbReference>
<evidence type="ECO:0000256" key="6">
    <source>
        <dbReference type="ARBA" id="ARBA00023242"/>
    </source>
</evidence>
<dbReference type="PANTHER" id="PTHR10170">
    <property type="entry name" value="HUNTINGTON DISEASE PROTEIN"/>
    <property type="match status" value="1"/>
</dbReference>
<name>A0A8S1CHH1_9INSE</name>
<keyword evidence="6" id="KW-0539">Nucleus</keyword>
<dbReference type="OrthoDB" id="10065698at2759"/>
<dbReference type="InterPro" id="IPR048411">
    <property type="entry name" value="Htt_N_HEAT_rpt-1"/>
</dbReference>
<evidence type="ECO:0000256" key="4">
    <source>
        <dbReference type="ARBA" id="ARBA00007153"/>
    </source>
</evidence>
<evidence type="ECO:0008006" key="10">
    <source>
        <dbReference type="Google" id="ProtNLM"/>
    </source>
</evidence>
<dbReference type="InterPro" id="IPR028426">
    <property type="entry name" value="Huntingtin_fam"/>
</dbReference>
<evidence type="ECO:0000313" key="9">
    <source>
        <dbReference type="Proteomes" id="UP000494165"/>
    </source>
</evidence>
<dbReference type="PANTHER" id="PTHR10170:SF10">
    <property type="entry name" value="HUNTINGTIN"/>
    <property type="match status" value="1"/>
</dbReference>
<dbReference type="GO" id="GO:0005634">
    <property type="term" value="C:nucleus"/>
    <property type="evidence" value="ECO:0007669"/>
    <property type="project" value="UniProtKB-SubCell"/>
</dbReference>
<evidence type="ECO:0000313" key="8">
    <source>
        <dbReference type="EMBL" id="CAB3367730.1"/>
    </source>
</evidence>
<feature type="compositionally biased region" description="Basic and acidic residues" evidence="7">
    <location>
        <begin position="924"/>
        <end position="938"/>
    </location>
</feature>
<evidence type="ECO:0000256" key="2">
    <source>
        <dbReference type="ARBA" id="ARBA00004123"/>
    </source>
</evidence>
<evidence type="ECO:0000256" key="5">
    <source>
        <dbReference type="ARBA" id="ARBA00022490"/>
    </source>
</evidence>
<protein>
    <recommendedName>
        <fullName evidence="10">Huntingtin</fullName>
    </recommendedName>
</protein>
<dbReference type="InterPro" id="IPR011989">
    <property type="entry name" value="ARM-like"/>
</dbReference>
<keyword evidence="5" id="KW-0963">Cytoplasm</keyword>
<dbReference type="Proteomes" id="UP000494165">
    <property type="component" value="Unassembled WGS sequence"/>
</dbReference>
<gene>
    <name evidence="8" type="ORF">CLODIP_2_CD11822</name>
</gene>
<accession>A0A8S1CHH1</accession>
<dbReference type="Gene3D" id="1.25.10.10">
    <property type="entry name" value="Leucine-rich Repeat Variant"/>
    <property type="match status" value="2"/>
</dbReference>
<dbReference type="InterPro" id="IPR016024">
    <property type="entry name" value="ARM-type_fold"/>
</dbReference>
<dbReference type="Pfam" id="PF20926">
    <property type="entry name" value="Htt_N-HEAT_1"/>
    <property type="match status" value="1"/>
</dbReference>
<feature type="region of interest" description="Disordered" evidence="7">
    <location>
        <begin position="919"/>
        <end position="940"/>
    </location>
</feature>
<comment type="function">
    <text evidence="1">May play a role in microtubule-mediated transport or vesicle function.</text>
</comment>
<dbReference type="GO" id="GO:0005737">
    <property type="term" value="C:cytoplasm"/>
    <property type="evidence" value="ECO:0007669"/>
    <property type="project" value="UniProtKB-SubCell"/>
</dbReference>
<dbReference type="SUPFAM" id="SSF48371">
    <property type="entry name" value="ARM repeat"/>
    <property type="match status" value="2"/>
</dbReference>
<evidence type="ECO:0000256" key="7">
    <source>
        <dbReference type="SAM" id="MobiDB-lite"/>
    </source>
</evidence>
<dbReference type="Pfam" id="PF20927">
    <property type="entry name" value="Htt_C-HEAT"/>
    <property type="match status" value="2"/>
</dbReference>